<evidence type="ECO:0000256" key="2">
    <source>
        <dbReference type="ARBA" id="ARBA00022475"/>
    </source>
</evidence>
<dbReference type="InterPro" id="IPR003838">
    <property type="entry name" value="ABC3_permease_C"/>
</dbReference>
<organism evidence="9 10">
    <name type="scientific">Paenibacillus illinoisensis</name>
    <dbReference type="NCBI Taxonomy" id="59845"/>
    <lineage>
        <taxon>Bacteria</taxon>
        <taxon>Bacillati</taxon>
        <taxon>Bacillota</taxon>
        <taxon>Bacilli</taxon>
        <taxon>Bacillales</taxon>
        <taxon>Paenibacillaceae</taxon>
        <taxon>Paenibacillus</taxon>
    </lineage>
</organism>
<keyword evidence="10" id="KW-1185">Reference proteome</keyword>
<evidence type="ECO:0000256" key="6">
    <source>
        <dbReference type="ARBA" id="ARBA00038076"/>
    </source>
</evidence>
<comment type="similarity">
    <text evidence="6">Belongs to the ABC-4 integral membrane protein family.</text>
</comment>
<accession>A0ABW8HR43</accession>
<keyword evidence="3 7" id="KW-0812">Transmembrane</keyword>
<feature type="transmembrane region" description="Helical" evidence="7">
    <location>
        <begin position="330"/>
        <end position="353"/>
    </location>
</feature>
<evidence type="ECO:0000256" key="1">
    <source>
        <dbReference type="ARBA" id="ARBA00004651"/>
    </source>
</evidence>
<evidence type="ECO:0000256" key="4">
    <source>
        <dbReference type="ARBA" id="ARBA00022989"/>
    </source>
</evidence>
<protein>
    <submittedName>
        <fullName evidence="9">ABC transporter permease</fullName>
    </submittedName>
</protein>
<proteinExistence type="inferred from homology"/>
<reference evidence="9 10" key="1">
    <citation type="submission" date="2024-11" db="EMBL/GenBank/DDBJ databases">
        <title>Identification and Characterization of a Novel Fosfomycin Bacillithiol Transferase FosB8 in Paenibacillus illinoisensis.</title>
        <authorList>
            <person name="Lu W."/>
        </authorList>
    </citation>
    <scope>NUCLEOTIDE SEQUENCE [LARGE SCALE GENOMIC DNA]</scope>
    <source>
        <strain evidence="9 10">WP77</strain>
    </source>
</reference>
<comment type="caution">
    <text evidence="9">The sequence shown here is derived from an EMBL/GenBank/DDBJ whole genome shotgun (WGS) entry which is preliminary data.</text>
</comment>
<keyword evidence="2" id="KW-1003">Cell membrane</keyword>
<keyword evidence="5 7" id="KW-0472">Membrane</keyword>
<gene>
    <name evidence="9" type="ORF">ACINKY_06025</name>
</gene>
<evidence type="ECO:0000313" key="10">
    <source>
        <dbReference type="Proteomes" id="UP001618531"/>
    </source>
</evidence>
<dbReference type="PANTHER" id="PTHR30572">
    <property type="entry name" value="MEMBRANE COMPONENT OF TRANSPORTER-RELATED"/>
    <property type="match status" value="1"/>
</dbReference>
<evidence type="ECO:0000256" key="7">
    <source>
        <dbReference type="SAM" id="Phobius"/>
    </source>
</evidence>
<dbReference type="Proteomes" id="UP001618531">
    <property type="component" value="Unassembled WGS sequence"/>
</dbReference>
<dbReference type="RefSeq" id="WP_402872221.1">
    <property type="nucleotide sequence ID" value="NZ_JBIYSL010000001.1"/>
</dbReference>
<sequence>MRNILKAILASKKIFIILFIGFLLTTLPILIALSTQSYYDDHFYQSKNGYFKNYTSVKLTNFQNLDLNEVQKMAETNFKNASVITGDISATEPRIGEIQIVGMLNHKNWTPPLIKGSNITSDRANEIVVGRLVSDHIGAVNLLGKNYMIKGIAGKDLGDELINVYNFKMYVNLNELPENVIQAIKKQNTLQLIVRSNQNPETEINRFISEITQYNVGINAKIIDETENYQKEKKSRQGVNEVLSYPYKLFLIALINCINVSYLWIYLKRKEISLRKAIGASNLNLLTYIISQLTICAVLAGMSSILIQWLLSKLSLRILDVTSYYISVSFSHFVYGTLITLVISVITSIIPFFQMMKIEPAKALKE</sequence>
<dbReference type="PANTHER" id="PTHR30572:SF4">
    <property type="entry name" value="ABC TRANSPORTER PERMEASE YTRF"/>
    <property type="match status" value="1"/>
</dbReference>
<feature type="domain" description="ABC3 transporter permease C-terminal" evidence="8">
    <location>
        <begin position="249"/>
        <end position="360"/>
    </location>
</feature>
<name>A0ABW8HR43_9BACL</name>
<dbReference type="InterPro" id="IPR050250">
    <property type="entry name" value="Macrolide_Exporter_MacB"/>
</dbReference>
<keyword evidence="4 7" id="KW-1133">Transmembrane helix</keyword>
<comment type="subcellular location">
    <subcellularLocation>
        <location evidence="1">Cell membrane</location>
        <topology evidence="1">Multi-pass membrane protein</topology>
    </subcellularLocation>
</comment>
<dbReference type="EMBL" id="JBIYSL010000001">
    <property type="protein sequence ID" value="MFK0521753.1"/>
    <property type="molecule type" value="Genomic_DNA"/>
</dbReference>
<evidence type="ECO:0000256" key="3">
    <source>
        <dbReference type="ARBA" id="ARBA00022692"/>
    </source>
</evidence>
<feature type="transmembrane region" description="Helical" evidence="7">
    <location>
        <begin position="285"/>
        <end position="310"/>
    </location>
</feature>
<dbReference type="Pfam" id="PF02687">
    <property type="entry name" value="FtsX"/>
    <property type="match status" value="1"/>
</dbReference>
<evidence type="ECO:0000313" key="9">
    <source>
        <dbReference type="EMBL" id="MFK0521753.1"/>
    </source>
</evidence>
<evidence type="ECO:0000259" key="8">
    <source>
        <dbReference type="Pfam" id="PF02687"/>
    </source>
</evidence>
<feature type="transmembrane region" description="Helical" evidence="7">
    <location>
        <begin position="245"/>
        <end position="265"/>
    </location>
</feature>
<evidence type="ECO:0000256" key="5">
    <source>
        <dbReference type="ARBA" id="ARBA00023136"/>
    </source>
</evidence>